<comment type="caution">
    <text evidence="3">The sequence shown here is derived from an EMBL/GenBank/DDBJ whole genome shotgun (WGS) entry which is preliminary data.</text>
</comment>
<protein>
    <submittedName>
        <fullName evidence="3">Pyridoxal-dependent decarboxylase domain protein</fullName>
    </submittedName>
</protein>
<accession>A0A0G1L641</accession>
<reference evidence="3 4" key="1">
    <citation type="journal article" date="2015" name="Nature">
        <title>rRNA introns, odd ribosomes, and small enigmatic genomes across a large radiation of phyla.</title>
        <authorList>
            <person name="Brown C.T."/>
            <person name="Hug L.A."/>
            <person name="Thomas B.C."/>
            <person name="Sharon I."/>
            <person name="Castelle C.J."/>
            <person name="Singh A."/>
            <person name="Wilkins M.J."/>
            <person name="Williams K.H."/>
            <person name="Banfield J.F."/>
        </authorList>
    </citation>
    <scope>NUCLEOTIDE SEQUENCE [LARGE SCALE GENOMIC DNA]</scope>
</reference>
<dbReference type="PANTHER" id="PTHR45677">
    <property type="entry name" value="GLUTAMATE DECARBOXYLASE-RELATED"/>
    <property type="match status" value="1"/>
</dbReference>
<dbReference type="EMBL" id="LCKF01000015">
    <property type="protein sequence ID" value="KKT91253.1"/>
    <property type="molecule type" value="Genomic_DNA"/>
</dbReference>
<dbReference type="SUPFAM" id="SSF53383">
    <property type="entry name" value="PLP-dependent transferases"/>
    <property type="match status" value="1"/>
</dbReference>
<proteinExistence type="inferred from homology"/>
<dbReference type="Proteomes" id="UP000033966">
    <property type="component" value="Unassembled WGS sequence"/>
</dbReference>
<evidence type="ECO:0000256" key="1">
    <source>
        <dbReference type="ARBA" id="ARBA00009533"/>
    </source>
</evidence>
<name>A0A0G1L641_9BACT</name>
<keyword evidence="2" id="KW-0210">Decarboxylase</keyword>
<dbReference type="GO" id="GO:0016831">
    <property type="term" value="F:carboxy-lyase activity"/>
    <property type="evidence" value="ECO:0007669"/>
    <property type="project" value="UniProtKB-KW"/>
</dbReference>
<organism evidence="3 4">
    <name type="scientific">Candidatus Jorgensenbacteria bacterium GW2011_GWA2_45_13</name>
    <dbReference type="NCBI Taxonomy" id="1618662"/>
    <lineage>
        <taxon>Bacteria</taxon>
        <taxon>Candidatus Joergenseniibacteriota</taxon>
    </lineage>
</organism>
<dbReference type="InterPro" id="IPR015421">
    <property type="entry name" value="PyrdxlP-dep_Trfase_major"/>
</dbReference>
<dbReference type="GO" id="GO:0005737">
    <property type="term" value="C:cytoplasm"/>
    <property type="evidence" value="ECO:0007669"/>
    <property type="project" value="TreeGrafter"/>
</dbReference>
<evidence type="ECO:0000256" key="2">
    <source>
        <dbReference type="ARBA" id="ARBA00022793"/>
    </source>
</evidence>
<gene>
    <name evidence="3" type="ORF">UW92_C0015G0003</name>
</gene>
<dbReference type="InterPro" id="IPR015424">
    <property type="entry name" value="PyrdxlP-dep_Trfase"/>
</dbReference>
<dbReference type="AlphaFoldDB" id="A0A0G1L641"/>
<dbReference type="PANTHER" id="PTHR45677:SF8">
    <property type="entry name" value="CYSTEINE SULFINIC ACID DECARBOXYLASE"/>
    <property type="match status" value="1"/>
</dbReference>
<comment type="similarity">
    <text evidence="1">Belongs to the group II decarboxylase family.</text>
</comment>
<evidence type="ECO:0000313" key="3">
    <source>
        <dbReference type="EMBL" id="KKT91253.1"/>
    </source>
</evidence>
<evidence type="ECO:0000313" key="4">
    <source>
        <dbReference type="Proteomes" id="UP000033966"/>
    </source>
</evidence>
<dbReference type="Gene3D" id="3.40.640.10">
    <property type="entry name" value="Type I PLP-dependent aspartate aminotransferase-like (Major domain)"/>
    <property type="match status" value="1"/>
</dbReference>
<keyword evidence="2" id="KW-0456">Lyase</keyword>
<sequence>MIRMPHTIKELFYNPRSDSIYDLVRSIKKTHREILKKTELRKVNVASKLVSDEVAIHNFSIPENSLQKRFFPSLISDLFQGVSRWHSPRTMYNIAPPPILPTVVTKAMTSLYNPNLALHTASGKSLLTEQKVIKAIAEYIGWDREKAGGIFTWGGKATTMYGIKLGLYNCSPHSATQGVKEDVIVLSTASGHPSHISDVEWLGIGTANIIRLDTDKNTRVNLKEMERVMKEAVKMGKKIAAIIISGGTTNDMVVDPIAQAVNLRDRLVQELKLSYTPHVHVDAVVAFPWIFFKSYDFKQNALDIDTKALERLLKIIKNLRGLYRADSFGVDFHKMGFCPYVSSVFMVKDGKTLTNNKGDYHWPFLYSMENSRAADGPNTAYVVLNALGVRGFQYLIGHLTEITLHLQYELEKTQAFDLLNKTSLGTAIMFIPRLPKKITFANPQEEITVRNLYTTTFIDKLAKLGNPYYVDKIPSYSTGSKMYPYTSLKAYMMSPYSNKKSNVEFVSFMVKLKKEIDSRFNFANNQYIPSDMESPHPLKGTNLRV</sequence>